<dbReference type="InterPro" id="IPR016181">
    <property type="entry name" value="Acyl_CoA_acyltransferase"/>
</dbReference>
<dbReference type="AlphaFoldDB" id="A0A512AN09"/>
<dbReference type="GO" id="GO:1990189">
    <property type="term" value="F:protein N-terminal-serine acetyltransferase activity"/>
    <property type="evidence" value="ECO:0007669"/>
    <property type="project" value="TreeGrafter"/>
</dbReference>
<dbReference type="InterPro" id="IPR000182">
    <property type="entry name" value="GNAT_dom"/>
</dbReference>
<sequence length="176" mass="19689">MLTLVPLAELHFATLASWFPTEADLIQWGGPFINFPLDDRQLRAMVAETMAAPPTRLCWMADDAASSIGHAQLGLDWRNGVALLSRVAIAPQARGRGLATPMLRLVLEEAFAVTDVARVELNVYAWNRPAIRTYERLGFRMEGTRRSSARVGNERWDTATMGLLRDEWQAHADQDV</sequence>
<reference evidence="2 3" key="1">
    <citation type="submission" date="2019-07" db="EMBL/GenBank/DDBJ databases">
        <title>Whole genome shotgun sequence of Novosphingobium sediminis NBRC 106119.</title>
        <authorList>
            <person name="Hosoyama A."/>
            <person name="Uohara A."/>
            <person name="Ohji S."/>
            <person name="Ichikawa N."/>
        </authorList>
    </citation>
    <scope>NUCLEOTIDE SEQUENCE [LARGE SCALE GENOMIC DNA]</scope>
    <source>
        <strain evidence="2 3">NBRC 106119</strain>
    </source>
</reference>
<accession>A0A512AN09</accession>
<keyword evidence="2" id="KW-0808">Transferase</keyword>
<name>A0A512AN09_9SPHN</name>
<gene>
    <name evidence="2" type="ORF">NSE01_29200</name>
</gene>
<dbReference type="PANTHER" id="PTHR43441">
    <property type="entry name" value="RIBOSOMAL-PROTEIN-SERINE ACETYLTRANSFERASE"/>
    <property type="match status" value="1"/>
</dbReference>
<dbReference type="EMBL" id="BJYR01000019">
    <property type="protein sequence ID" value="GEO01088.1"/>
    <property type="molecule type" value="Genomic_DNA"/>
</dbReference>
<comment type="caution">
    <text evidence="2">The sequence shown here is derived from an EMBL/GenBank/DDBJ whole genome shotgun (WGS) entry which is preliminary data.</text>
</comment>
<protein>
    <submittedName>
        <fullName evidence="2">N-acetyltransferase</fullName>
    </submittedName>
</protein>
<feature type="domain" description="N-acetyltransferase" evidence="1">
    <location>
        <begin position="2"/>
        <end position="166"/>
    </location>
</feature>
<dbReference type="GO" id="GO:0008999">
    <property type="term" value="F:protein-N-terminal-alanine acetyltransferase activity"/>
    <property type="evidence" value="ECO:0007669"/>
    <property type="project" value="TreeGrafter"/>
</dbReference>
<dbReference type="OrthoDB" id="7205533at2"/>
<dbReference type="PANTHER" id="PTHR43441:SF2">
    <property type="entry name" value="FAMILY ACETYLTRANSFERASE, PUTATIVE (AFU_ORTHOLOGUE AFUA_7G00850)-RELATED"/>
    <property type="match status" value="1"/>
</dbReference>
<dbReference type="InterPro" id="IPR051908">
    <property type="entry name" value="Ribosomal_N-acetyltransferase"/>
</dbReference>
<evidence type="ECO:0000313" key="2">
    <source>
        <dbReference type="EMBL" id="GEO01088.1"/>
    </source>
</evidence>
<proteinExistence type="predicted"/>
<dbReference type="GO" id="GO:0005737">
    <property type="term" value="C:cytoplasm"/>
    <property type="evidence" value="ECO:0007669"/>
    <property type="project" value="TreeGrafter"/>
</dbReference>
<dbReference type="Pfam" id="PF00583">
    <property type="entry name" value="Acetyltransf_1"/>
    <property type="match status" value="1"/>
</dbReference>
<dbReference type="Proteomes" id="UP000321464">
    <property type="component" value="Unassembled WGS sequence"/>
</dbReference>
<evidence type="ECO:0000313" key="3">
    <source>
        <dbReference type="Proteomes" id="UP000321464"/>
    </source>
</evidence>
<dbReference type="PROSITE" id="PS51186">
    <property type="entry name" value="GNAT"/>
    <property type="match status" value="1"/>
</dbReference>
<dbReference type="Gene3D" id="3.40.630.30">
    <property type="match status" value="1"/>
</dbReference>
<evidence type="ECO:0000259" key="1">
    <source>
        <dbReference type="PROSITE" id="PS51186"/>
    </source>
</evidence>
<organism evidence="2 3">
    <name type="scientific">Novosphingobium sediminis</name>
    <dbReference type="NCBI Taxonomy" id="707214"/>
    <lineage>
        <taxon>Bacteria</taxon>
        <taxon>Pseudomonadati</taxon>
        <taxon>Pseudomonadota</taxon>
        <taxon>Alphaproteobacteria</taxon>
        <taxon>Sphingomonadales</taxon>
        <taxon>Sphingomonadaceae</taxon>
        <taxon>Novosphingobium</taxon>
    </lineage>
</organism>
<dbReference type="CDD" id="cd04301">
    <property type="entry name" value="NAT_SF"/>
    <property type="match status" value="1"/>
</dbReference>
<dbReference type="SUPFAM" id="SSF55729">
    <property type="entry name" value="Acyl-CoA N-acyltransferases (Nat)"/>
    <property type="match status" value="1"/>
</dbReference>
<dbReference type="RefSeq" id="WP_147160415.1">
    <property type="nucleotide sequence ID" value="NZ_BJYR01000019.1"/>
</dbReference>
<keyword evidence="3" id="KW-1185">Reference proteome</keyword>